<evidence type="ECO:0000256" key="1">
    <source>
        <dbReference type="SAM" id="Phobius"/>
    </source>
</evidence>
<dbReference type="KEGG" id="ahal:FTX54_012765"/>
<dbReference type="RefSeq" id="WP_147803408.1">
    <property type="nucleotide sequence ID" value="NZ_CP144914.1"/>
</dbReference>
<proteinExistence type="predicted"/>
<dbReference type="InterPro" id="IPR007313">
    <property type="entry name" value="FxsA"/>
</dbReference>
<evidence type="ECO:0000313" key="2">
    <source>
        <dbReference type="EMBL" id="WWD79283.1"/>
    </source>
</evidence>
<keyword evidence="1" id="KW-0812">Transmembrane</keyword>
<keyword evidence="1" id="KW-0472">Membrane</keyword>
<protein>
    <submittedName>
        <fullName evidence="2">FxsA family protein</fullName>
    </submittedName>
</protein>
<dbReference type="GO" id="GO:0016020">
    <property type="term" value="C:membrane"/>
    <property type="evidence" value="ECO:0007669"/>
    <property type="project" value="InterPro"/>
</dbReference>
<reference evidence="2 3" key="1">
    <citation type="submission" date="2024-01" db="EMBL/GenBank/DDBJ databases">
        <title>Complete Genome Sequence of Alkalicoccus halolimnae BZ-SZ-XJ29T, a Moderately Halophilic Bacterium Isolated from a Salt Lake.</title>
        <authorList>
            <person name="Zhao B."/>
        </authorList>
    </citation>
    <scope>NUCLEOTIDE SEQUENCE [LARGE SCALE GENOMIC DNA]</scope>
    <source>
        <strain evidence="2 3">BZ-SZ-XJ29</strain>
    </source>
</reference>
<evidence type="ECO:0000313" key="3">
    <source>
        <dbReference type="Proteomes" id="UP000321816"/>
    </source>
</evidence>
<dbReference type="PANTHER" id="PTHR35335">
    <property type="entry name" value="UPF0716 PROTEIN FXSA"/>
    <property type="match status" value="1"/>
</dbReference>
<organism evidence="2 3">
    <name type="scientific">Alkalicoccus halolimnae</name>
    <dbReference type="NCBI Taxonomy" id="1667239"/>
    <lineage>
        <taxon>Bacteria</taxon>
        <taxon>Bacillati</taxon>
        <taxon>Bacillota</taxon>
        <taxon>Bacilli</taxon>
        <taxon>Bacillales</taxon>
        <taxon>Bacillaceae</taxon>
        <taxon>Alkalicoccus</taxon>
    </lineage>
</organism>
<dbReference type="Pfam" id="PF04186">
    <property type="entry name" value="FxsA"/>
    <property type="match status" value="1"/>
</dbReference>
<name>A0A5C7F8N7_9BACI</name>
<dbReference type="OrthoDB" id="9792788at2"/>
<dbReference type="AlphaFoldDB" id="A0A5C7F8N7"/>
<accession>A0A5C7F8N7</accession>
<dbReference type="Proteomes" id="UP000321816">
    <property type="component" value="Chromosome"/>
</dbReference>
<dbReference type="EMBL" id="CP144914">
    <property type="protein sequence ID" value="WWD79283.1"/>
    <property type="molecule type" value="Genomic_DNA"/>
</dbReference>
<sequence length="136" mass="14930">MKKILLLLLIVVPALEIAVILLSWNTFGIALTVLFIILTGILGAALARREGLQAIRKAQLKTSQGQVPGNELLDGICILIGGVVLLTPGFISDALGFLLLIPPTREIFKRLLQRIYEKMVYSGNVYVISNQNGRKY</sequence>
<keyword evidence="3" id="KW-1185">Reference proteome</keyword>
<dbReference type="PANTHER" id="PTHR35335:SF1">
    <property type="entry name" value="UPF0716 PROTEIN FXSA"/>
    <property type="match status" value="1"/>
</dbReference>
<feature type="transmembrane region" description="Helical" evidence="1">
    <location>
        <begin position="76"/>
        <end position="101"/>
    </location>
</feature>
<gene>
    <name evidence="2" type="ORF">FTX54_012765</name>
</gene>
<feature type="transmembrane region" description="Helical" evidence="1">
    <location>
        <begin position="28"/>
        <end position="47"/>
    </location>
</feature>
<keyword evidence="1" id="KW-1133">Transmembrane helix</keyword>
<dbReference type="NCBIfam" id="NF008528">
    <property type="entry name" value="PRK11463.1-2"/>
    <property type="match status" value="1"/>
</dbReference>